<dbReference type="EMBL" id="MFUE01000017">
    <property type="protein sequence ID" value="OGI77212.1"/>
    <property type="molecule type" value="Genomic_DNA"/>
</dbReference>
<reference evidence="1 2" key="1">
    <citation type="journal article" date="2016" name="Nat. Commun.">
        <title>Thousands of microbial genomes shed light on interconnected biogeochemical processes in an aquifer system.</title>
        <authorList>
            <person name="Anantharaman K."/>
            <person name="Brown C.T."/>
            <person name="Hug L.A."/>
            <person name="Sharon I."/>
            <person name="Castelle C.J."/>
            <person name="Probst A.J."/>
            <person name="Thomas B.C."/>
            <person name="Singh A."/>
            <person name="Wilkins M.J."/>
            <person name="Karaoz U."/>
            <person name="Brodie E.L."/>
            <person name="Williams K.H."/>
            <person name="Hubbard S.S."/>
            <person name="Banfield J.F."/>
        </authorList>
    </citation>
    <scope>NUCLEOTIDE SEQUENCE [LARGE SCALE GENOMIC DNA]</scope>
</reference>
<dbReference type="STRING" id="1801754.A3D42_01595"/>
<evidence type="ECO:0000313" key="1">
    <source>
        <dbReference type="EMBL" id="OGI77212.1"/>
    </source>
</evidence>
<comment type="caution">
    <text evidence="1">The sequence shown here is derived from an EMBL/GenBank/DDBJ whole genome shotgun (WGS) entry which is preliminary data.</text>
</comment>
<name>A0A1F6W5X5_9BACT</name>
<proteinExistence type="predicted"/>
<organism evidence="1 2">
    <name type="scientific">Candidatus Nomurabacteria bacterium RIFCSPHIGHO2_02_FULL_41_18</name>
    <dbReference type="NCBI Taxonomy" id="1801754"/>
    <lineage>
        <taxon>Bacteria</taxon>
        <taxon>Candidatus Nomuraibacteriota</taxon>
    </lineage>
</organism>
<sequence>MIFNPGFLLLVRQKFGQSSQNVDSISTGEKSLKTIVFEKFFRRADERLPFWPLFIYHIANQ</sequence>
<gene>
    <name evidence="1" type="ORF">A3D42_01595</name>
</gene>
<evidence type="ECO:0000313" key="2">
    <source>
        <dbReference type="Proteomes" id="UP000177777"/>
    </source>
</evidence>
<accession>A0A1F6W5X5</accession>
<dbReference type="Proteomes" id="UP000177777">
    <property type="component" value="Unassembled WGS sequence"/>
</dbReference>
<dbReference type="AlphaFoldDB" id="A0A1F6W5X5"/>
<protein>
    <submittedName>
        <fullName evidence="1">Uncharacterized protein</fullName>
    </submittedName>
</protein>